<protein>
    <recommendedName>
        <fullName evidence="4">Lipocalin-like domain-containing protein</fullName>
    </recommendedName>
</protein>
<dbReference type="Proteomes" id="UP000199534">
    <property type="component" value="Unassembled WGS sequence"/>
</dbReference>
<evidence type="ECO:0000256" key="1">
    <source>
        <dbReference type="SAM" id="SignalP"/>
    </source>
</evidence>
<dbReference type="OrthoDB" id="1143855at2"/>
<dbReference type="STRING" id="400055.SAMN04490243_0227"/>
<name>A0A1I6FNF8_9FLAO</name>
<feature type="signal peptide" evidence="1">
    <location>
        <begin position="1"/>
        <end position="18"/>
    </location>
</feature>
<evidence type="ECO:0000313" key="3">
    <source>
        <dbReference type="Proteomes" id="UP000199534"/>
    </source>
</evidence>
<keyword evidence="3" id="KW-1185">Reference proteome</keyword>
<sequence length="151" mass="17185">MLCSNFKLNFLRSLFLTASGLALLISCGNSVGNPELLNGYWEIREVEFPDGQQKEYMANSTIDFFQVEGLAGYRKKVQPQVNGTFQTSDDAAPLRIVQEEGSLYLVFEQEEESWQEEVLKLTDSELITRHDNGLEYTYERHNPLPLANGTK</sequence>
<reference evidence="2 3" key="1">
    <citation type="submission" date="2016-10" db="EMBL/GenBank/DDBJ databases">
        <authorList>
            <person name="de Groot N.N."/>
        </authorList>
    </citation>
    <scope>NUCLEOTIDE SEQUENCE [LARGE SCALE GENOMIC DNA]</scope>
    <source>
        <strain evidence="2 3">DSM 21019</strain>
    </source>
</reference>
<dbReference type="EMBL" id="FOYQ01000001">
    <property type="protein sequence ID" value="SFR31438.1"/>
    <property type="molecule type" value="Genomic_DNA"/>
</dbReference>
<gene>
    <name evidence="2" type="ORF">SAMN04490243_0227</name>
</gene>
<evidence type="ECO:0008006" key="4">
    <source>
        <dbReference type="Google" id="ProtNLM"/>
    </source>
</evidence>
<dbReference type="PROSITE" id="PS51257">
    <property type="entry name" value="PROKAR_LIPOPROTEIN"/>
    <property type="match status" value="1"/>
</dbReference>
<evidence type="ECO:0000313" key="2">
    <source>
        <dbReference type="EMBL" id="SFR31438.1"/>
    </source>
</evidence>
<dbReference type="AlphaFoldDB" id="A0A1I6FNF8"/>
<keyword evidence="1" id="KW-0732">Signal</keyword>
<dbReference type="RefSeq" id="WP_092980007.1">
    <property type="nucleotide sequence ID" value="NZ_FOYQ01000001.1"/>
</dbReference>
<organism evidence="2 3">
    <name type="scientific">Robiginitalea myxolifaciens</name>
    <dbReference type="NCBI Taxonomy" id="400055"/>
    <lineage>
        <taxon>Bacteria</taxon>
        <taxon>Pseudomonadati</taxon>
        <taxon>Bacteroidota</taxon>
        <taxon>Flavobacteriia</taxon>
        <taxon>Flavobacteriales</taxon>
        <taxon>Flavobacteriaceae</taxon>
        <taxon>Robiginitalea</taxon>
    </lineage>
</organism>
<accession>A0A1I6FNF8</accession>
<proteinExistence type="predicted"/>
<feature type="chain" id="PRO_5011493631" description="Lipocalin-like domain-containing protein" evidence="1">
    <location>
        <begin position="19"/>
        <end position="151"/>
    </location>
</feature>